<evidence type="ECO:0000313" key="2">
    <source>
        <dbReference type="Proteomes" id="UP001172728"/>
    </source>
</evidence>
<organism evidence="1 2">
    <name type="scientific">Demequina litoralis</name>
    <dbReference type="NCBI Taxonomy" id="3051660"/>
    <lineage>
        <taxon>Bacteria</taxon>
        <taxon>Bacillati</taxon>
        <taxon>Actinomycetota</taxon>
        <taxon>Actinomycetes</taxon>
        <taxon>Micrococcales</taxon>
        <taxon>Demequinaceae</taxon>
        <taxon>Demequina</taxon>
    </lineage>
</organism>
<proteinExistence type="predicted"/>
<evidence type="ECO:0000313" key="1">
    <source>
        <dbReference type="EMBL" id="MDN4475148.1"/>
    </source>
</evidence>
<dbReference type="Proteomes" id="UP001172728">
    <property type="component" value="Unassembled WGS sequence"/>
</dbReference>
<reference evidence="1" key="1">
    <citation type="submission" date="2023-06" db="EMBL/GenBank/DDBJ databases">
        <title>Sysu t00192.</title>
        <authorList>
            <person name="Gao L."/>
            <person name="Fang B.-Z."/>
            <person name="Li W.-J."/>
        </authorList>
    </citation>
    <scope>NUCLEOTIDE SEQUENCE</scope>
    <source>
        <strain evidence="1">SYSU T00192</strain>
    </source>
</reference>
<dbReference type="EMBL" id="JAUHPW010000003">
    <property type="protein sequence ID" value="MDN4475148.1"/>
    <property type="molecule type" value="Genomic_DNA"/>
</dbReference>
<comment type="caution">
    <text evidence="1">The sequence shown here is derived from an EMBL/GenBank/DDBJ whole genome shotgun (WGS) entry which is preliminary data.</text>
</comment>
<protein>
    <submittedName>
        <fullName evidence="1">Uncharacterized protein</fullName>
    </submittedName>
</protein>
<sequence>MDDVTGLVERARFAVDVAHARLVAARRVRWEGVHGRAYAERLDEAAARVGALGGMLATAAPPAPPWPDP</sequence>
<accession>A0ABT8G7P4</accession>
<name>A0ABT8G7P4_9MICO</name>
<dbReference type="RefSeq" id="WP_301131600.1">
    <property type="nucleotide sequence ID" value="NZ_JAUHPW010000003.1"/>
</dbReference>
<keyword evidence="2" id="KW-1185">Reference proteome</keyword>
<gene>
    <name evidence="1" type="ORF">QQX09_04655</name>
</gene>